<gene>
    <name evidence="3" type="ORF">OTU49_012070</name>
</gene>
<evidence type="ECO:0000313" key="4">
    <source>
        <dbReference type="Proteomes" id="UP001445076"/>
    </source>
</evidence>
<evidence type="ECO:0000313" key="3">
    <source>
        <dbReference type="EMBL" id="KAK8722830.1"/>
    </source>
</evidence>
<dbReference type="EMBL" id="JARKIK010000093">
    <property type="protein sequence ID" value="KAK8722830.1"/>
    <property type="molecule type" value="Genomic_DNA"/>
</dbReference>
<dbReference type="Pfam" id="PF14740">
    <property type="entry name" value="DUF4471"/>
    <property type="match status" value="1"/>
</dbReference>
<proteinExistence type="predicted"/>
<feature type="region of interest" description="Disordered" evidence="1">
    <location>
        <begin position="1"/>
        <end position="34"/>
    </location>
</feature>
<dbReference type="AlphaFoldDB" id="A0AAW0W1B9"/>
<protein>
    <recommendedName>
        <fullName evidence="2">Dynein assembly factor 3 C-terminal domain-containing protein</fullName>
    </recommendedName>
</protein>
<feature type="non-terminal residue" evidence="3">
    <location>
        <position position="1"/>
    </location>
</feature>
<evidence type="ECO:0000256" key="1">
    <source>
        <dbReference type="SAM" id="MobiDB-lite"/>
    </source>
</evidence>
<name>A0AAW0W1B9_CHEQU</name>
<accession>A0AAW0W1B9</accession>
<feature type="non-terminal residue" evidence="3">
    <location>
        <position position="114"/>
    </location>
</feature>
<reference evidence="3 4" key="1">
    <citation type="journal article" date="2024" name="BMC Genomics">
        <title>Genome assembly of redclaw crayfish (Cherax quadricarinatus) provides insights into its immune adaptation and hypoxia tolerance.</title>
        <authorList>
            <person name="Liu Z."/>
            <person name="Zheng J."/>
            <person name="Li H."/>
            <person name="Fang K."/>
            <person name="Wang S."/>
            <person name="He J."/>
            <person name="Zhou D."/>
            <person name="Weng S."/>
            <person name="Chi M."/>
            <person name="Gu Z."/>
            <person name="He J."/>
            <person name="Li F."/>
            <person name="Wang M."/>
        </authorList>
    </citation>
    <scope>NUCLEOTIDE SEQUENCE [LARGE SCALE GENOMIC DNA]</scope>
    <source>
        <strain evidence="3">ZL_2023a</strain>
    </source>
</reference>
<organism evidence="3 4">
    <name type="scientific">Cherax quadricarinatus</name>
    <name type="common">Australian red claw crayfish</name>
    <dbReference type="NCBI Taxonomy" id="27406"/>
    <lineage>
        <taxon>Eukaryota</taxon>
        <taxon>Metazoa</taxon>
        <taxon>Ecdysozoa</taxon>
        <taxon>Arthropoda</taxon>
        <taxon>Crustacea</taxon>
        <taxon>Multicrustacea</taxon>
        <taxon>Malacostraca</taxon>
        <taxon>Eumalacostraca</taxon>
        <taxon>Eucarida</taxon>
        <taxon>Decapoda</taxon>
        <taxon>Pleocyemata</taxon>
        <taxon>Astacidea</taxon>
        <taxon>Parastacoidea</taxon>
        <taxon>Parastacidae</taxon>
        <taxon>Cherax</taxon>
    </lineage>
</organism>
<comment type="caution">
    <text evidence="3">The sequence shown here is derived from an EMBL/GenBank/DDBJ whole genome shotgun (WGS) entry which is preliminary data.</text>
</comment>
<feature type="domain" description="Dynein assembly factor 3 C-terminal" evidence="2">
    <location>
        <begin position="42"/>
        <end position="114"/>
    </location>
</feature>
<evidence type="ECO:0000259" key="2">
    <source>
        <dbReference type="Pfam" id="PF14740"/>
    </source>
</evidence>
<dbReference type="InterPro" id="IPR028235">
    <property type="entry name" value="DNAAF3_C"/>
</dbReference>
<dbReference type="Proteomes" id="UP001445076">
    <property type="component" value="Unassembled WGS sequence"/>
</dbReference>
<sequence>GTAAAPQGQGTAAAPQGQGTAAAPQGTPPGDGYVAVGSGWGHEFLKWRGSGHAFTVGTDAAPLLPNTSLASVVTVCEGMKKHRRLGYWGDLLTGPFPALALASNDSRISITHNG</sequence>
<keyword evidence="4" id="KW-1185">Reference proteome</keyword>
<feature type="compositionally biased region" description="Low complexity" evidence="1">
    <location>
        <begin position="1"/>
        <end position="30"/>
    </location>
</feature>